<evidence type="ECO:0000313" key="5">
    <source>
        <dbReference type="EMBL" id="ANS74581.1"/>
    </source>
</evidence>
<feature type="signal peptide" evidence="3">
    <location>
        <begin position="1"/>
        <end position="23"/>
    </location>
</feature>
<dbReference type="KEGG" id="pyg:AWM70_08265"/>
<evidence type="ECO:0000256" key="1">
    <source>
        <dbReference type="ARBA" id="ARBA00022531"/>
    </source>
</evidence>
<dbReference type="Pfam" id="PF14870">
    <property type="entry name" value="PSII_BNR"/>
    <property type="match status" value="1"/>
</dbReference>
<name>A0A1B1MZI4_9BACL</name>
<dbReference type="Proteomes" id="UP000092573">
    <property type="component" value="Chromosome"/>
</dbReference>
<accession>A0A1B1MZI4</accession>
<dbReference type="SUPFAM" id="SSF110296">
    <property type="entry name" value="Oligoxyloglucan reducing end-specific cellobiohydrolase"/>
    <property type="match status" value="1"/>
</dbReference>
<evidence type="ECO:0000256" key="2">
    <source>
        <dbReference type="ARBA" id="ARBA00023276"/>
    </source>
</evidence>
<dbReference type="AlphaFoldDB" id="A0A1B1MZI4"/>
<dbReference type="GO" id="GO:0009523">
    <property type="term" value="C:photosystem II"/>
    <property type="evidence" value="ECO:0007669"/>
    <property type="project" value="UniProtKB-KW"/>
</dbReference>
<evidence type="ECO:0000259" key="4">
    <source>
        <dbReference type="Pfam" id="PF14870"/>
    </source>
</evidence>
<organism evidence="5 6">
    <name type="scientific">Paenibacillus yonginensis</name>
    <dbReference type="NCBI Taxonomy" id="1462996"/>
    <lineage>
        <taxon>Bacteria</taxon>
        <taxon>Bacillati</taxon>
        <taxon>Bacillota</taxon>
        <taxon>Bacilli</taxon>
        <taxon>Bacillales</taxon>
        <taxon>Paenibacillaceae</taxon>
        <taxon>Paenibacillus</taxon>
    </lineage>
</organism>
<dbReference type="GO" id="GO:0015979">
    <property type="term" value="P:photosynthesis"/>
    <property type="evidence" value="ECO:0007669"/>
    <property type="project" value="UniProtKB-KW"/>
</dbReference>
<keyword evidence="1" id="KW-0602">Photosynthesis</keyword>
<gene>
    <name evidence="5" type="ORF">AWM70_08265</name>
</gene>
<dbReference type="Gene3D" id="2.130.10.10">
    <property type="entry name" value="YVTN repeat-like/Quinoprotein amine dehydrogenase"/>
    <property type="match status" value="1"/>
</dbReference>
<proteinExistence type="predicted"/>
<protein>
    <recommendedName>
        <fullName evidence="4">Photosynthesis system II assembly factor Ycf48/Hcf136-like domain-containing protein</fullName>
    </recommendedName>
</protein>
<dbReference type="RefSeq" id="WP_068695388.1">
    <property type="nucleotide sequence ID" value="NZ_CP014167.1"/>
</dbReference>
<keyword evidence="6" id="KW-1185">Reference proteome</keyword>
<keyword evidence="2" id="KW-0604">Photosystem II</keyword>
<dbReference type="CDD" id="cd15482">
    <property type="entry name" value="Sialidase_non-viral"/>
    <property type="match status" value="1"/>
</dbReference>
<dbReference type="PANTHER" id="PTHR47199:SF2">
    <property type="entry name" value="PHOTOSYSTEM II STABILITY_ASSEMBLY FACTOR HCF136, CHLOROPLASTIC"/>
    <property type="match status" value="1"/>
</dbReference>
<sequence>MSKWRHMMIVLVAACTLLSACTAREKASGPAPLQEEDNQENGQVLTVVNPETAKSEDTAAAVDSTKKYQIQTRLTDFQLMTETTGIAWGITRGELRLYTTSDKGKTWTNISPAATVQFPSPVRYGKEMFFLDQGHGWIMRKAQGSTGGILLHTEDGGLNWKISSLPSGISPSSIYFASADRGWLMAVSPTSPGNQQKLIYNTYDGGRTWAASKDEVVSSGQAGALTSLPQYGYFSDMEFTTEQQGYALIQEIKKPDLYTTKDGGQHWTLNSFFHKQELGDCDSYTAEELRFFDESGQSGFIPVRCTKGDSSKYSGYFTSDGAAKFQFINFALPWQTDVNARLAPFFVDEMEGWSLQGHLLYHTIDQGQTWRPLPQSARLASTLNDYPEVVKLQFISPKYGWMLVQNSQERTSRLLSTQDGGLSWQML</sequence>
<dbReference type="Gene3D" id="2.120.10.10">
    <property type="match status" value="1"/>
</dbReference>
<feature type="chain" id="PRO_5039726659" description="Photosynthesis system II assembly factor Ycf48/Hcf136-like domain-containing protein" evidence="3">
    <location>
        <begin position="24"/>
        <end position="427"/>
    </location>
</feature>
<dbReference type="STRING" id="1462996.AWM70_08265"/>
<evidence type="ECO:0000256" key="3">
    <source>
        <dbReference type="SAM" id="SignalP"/>
    </source>
</evidence>
<dbReference type="PANTHER" id="PTHR47199">
    <property type="entry name" value="PHOTOSYSTEM II STABILITY/ASSEMBLY FACTOR HCF136, CHLOROPLASTIC"/>
    <property type="match status" value="1"/>
</dbReference>
<dbReference type="InterPro" id="IPR015943">
    <property type="entry name" value="WD40/YVTN_repeat-like_dom_sf"/>
</dbReference>
<dbReference type="OrthoDB" id="501835at2"/>
<dbReference type="PROSITE" id="PS51257">
    <property type="entry name" value="PROKAR_LIPOPROTEIN"/>
    <property type="match status" value="1"/>
</dbReference>
<dbReference type="EMBL" id="CP014167">
    <property type="protein sequence ID" value="ANS74581.1"/>
    <property type="molecule type" value="Genomic_DNA"/>
</dbReference>
<reference evidence="5 6" key="1">
    <citation type="submission" date="2016-01" db="EMBL/GenBank/DDBJ databases">
        <title>Complete Genome Sequence of Paenibacillus yonginensis DCY84, a novel Plant Growth-Promoting Bacteria with Elicitation of Induced Systemic Resistance.</title>
        <authorList>
            <person name="Kim Y.J."/>
            <person name="Yang D.C."/>
            <person name="Sukweenadhi J."/>
        </authorList>
    </citation>
    <scope>NUCLEOTIDE SEQUENCE [LARGE SCALE GENOMIC DNA]</scope>
    <source>
        <strain evidence="5 6">DCY84</strain>
    </source>
</reference>
<feature type="domain" description="Photosynthesis system II assembly factor Ycf48/Hcf136-like" evidence="4">
    <location>
        <begin position="67"/>
        <end position="218"/>
    </location>
</feature>
<dbReference type="InterPro" id="IPR028203">
    <property type="entry name" value="PSII_CF48-like_dom"/>
</dbReference>
<keyword evidence="3" id="KW-0732">Signal</keyword>
<evidence type="ECO:0000313" key="6">
    <source>
        <dbReference type="Proteomes" id="UP000092573"/>
    </source>
</evidence>